<dbReference type="EMBL" id="JAWDGP010007172">
    <property type="protein sequence ID" value="KAK3728836.1"/>
    <property type="molecule type" value="Genomic_DNA"/>
</dbReference>
<gene>
    <name evidence="1" type="ORF">RRG08_013556</name>
</gene>
<organism evidence="1 2">
    <name type="scientific">Elysia crispata</name>
    <name type="common">lettuce slug</name>
    <dbReference type="NCBI Taxonomy" id="231223"/>
    <lineage>
        <taxon>Eukaryota</taxon>
        <taxon>Metazoa</taxon>
        <taxon>Spiralia</taxon>
        <taxon>Lophotrochozoa</taxon>
        <taxon>Mollusca</taxon>
        <taxon>Gastropoda</taxon>
        <taxon>Heterobranchia</taxon>
        <taxon>Euthyneura</taxon>
        <taxon>Panpulmonata</taxon>
        <taxon>Sacoglossa</taxon>
        <taxon>Placobranchoidea</taxon>
        <taxon>Plakobranchidae</taxon>
        <taxon>Elysia</taxon>
    </lineage>
</organism>
<dbReference type="AlphaFoldDB" id="A0AAE0Y0N2"/>
<dbReference type="Proteomes" id="UP001283361">
    <property type="component" value="Unassembled WGS sequence"/>
</dbReference>
<name>A0AAE0Y0N2_9GAST</name>
<sequence length="109" mass="12408">MIGVGTLGVMSRPQRSAAMRLVPQPRVRHWLGWCEENLTKRLLGLFLMFFAEKHVQPANSVVNQTIYNYRSLFSNVHFQEMKSPKLPVHVLCLPCGNPQLAGHFNIHGL</sequence>
<proteinExistence type="predicted"/>
<evidence type="ECO:0000313" key="2">
    <source>
        <dbReference type="Proteomes" id="UP001283361"/>
    </source>
</evidence>
<protein>
    <submittedName>
        <fullName evidence="1">Uncharacterized protein</fullName>
    </submittedName>
</protein>
<evidence type="ECO:0000313" key="1">
    <source>
        <dbReference type="EMBL" id="KAK3728836.1"/>
    </source>
</evidence>
<reference evidence="1" key="1">
    <citation type="journal article" date="2023" name="G3 (Bethesda)">
        <title>A reference genome for the long-term kleptoplast-retaining sea slug Elysia crispata morphotype clarki.</title>
        <authorList>
            <person name="Eastman K.E."/>
            <person name="Pendleton A.L."/>
            <person name="Shaikh M.A."/>
            <person name="Suttiyut T."/>
            <person name="Ogas R."/>
            <person name="Tomko P."/>
            <person name="Gavelis G."/>
            <person name="Widhalm J.R."/>
            <person name="Wisecaver J.H."/>
        </authorList>
    </citation>
    <scope>NUCLEOTIDE SEQUENCE</scope>
    <source>
        <strain evidence="1">ECLA1</strain>
    </source>
</reference>
<keyword evidence="2" id="KW-1185">Reference proteome</keyword>
<accession>A0AAE0Y0N2</accession>
<comment type="caution">
    <text evidence="1">The sequence shown here is derived from an EMBL/GenBank/DDBJ whole genome shotgun (WGS) entry which is preliminary data.</text>
</comment>